<proteinExistence type="predicted"/>
<feature type="signal peptide" evidence="1">
    <location>
        <begin position="1"/>
        <end position="19"/>
    </location>
</feature>
<accession>A0ABD3BIN5</accession>
<dbReference type="AlphaFoldDB" id="A0ABD3BIN5"/>
<keyword evidence="3" id="KW-1185">Reference proteome</keyword>
<name>A0ABD3BIN5_9LAMI</name>
<gene>
    <name evidence="2" type="ORF">CASFOL_038830</name>
</gene>
<keyword evidence="1" id="KW-0732">Signal</keyword>
<evidence type="ECO:0000313" key="2">
    <source>
        <dbReference type="EMBL" id="KAL3617285.1"/>
    </source>
</evidence>
<comment type="caution">
    <text evidence="2">The sequence shown here is derived from an EMBL/GenBank/DDBJ whole genome shotgun (WGS) entry which is preliminary data.</text>
</comment>
<organism evidence="2 3">
    <name type="scientific">Castilleja foliolosa</name>
    <dbReference type="NCBI Taxonomy" id="1961234"/>
    <lineage>
        <taxon>Eukaryota</taxon>
        <taxon>Viridiplantae</taxon>
        <taxon>Streptophyta</taxon>
        <taxon>Embryophyta</taxon>
        <taxon>Tracheophyta</taxon>
        <taxon>Spermatophyta</taxon>
        <taxon>Magnoliopsida</taxon>
        <taxon>eudicotyledons</taxon>
        <taxon>Gunneridae</taxon>
        <taxon>Pentapetalae</taxon>
        <taxon>asterids</taxon>
        <taxon>lamiids</taxon>
        <taxon>Lamiales</taxon>
        <taxon>Orobanchaceae</taxon>
        <taxon>Pedicularideae</taxon>
        <taxon>Castillejinae</taxon>
        <taxon>Castilleja</taxon>
    </lineage>
</organism>
<evidence type="ECO:0000256" key="1">
    <source>
        <dbReference type="SAM" id="SignalP"/>
    </source>
</evidence>
<reference evidence="3" key="1">
    <citation type="journal article" date="2024" name="IScience">
        <title>Strigolactones Initiate the Formation of Haustorium-like Structures in Castilleja.</title>
        <authorList>
            <person name="Buerger M."/>
            <person name="Peterson D."/>
            <person name="Chory J."/>
        </authorList>
    </citation>
    <scope>NUCLEOTIDE SEQUENCE [LARGE SCALE GENOMIC DNA]</scope>
</reference>
<protein>
    <submittedName>
        <fullName evidence="2">Uncharacterized protein</fullName>
    </submittedName>
</protein>
<sequence length="46" mass="5095">MSTIVHALITILGCHIILGLPHFEGPQQSNHLSVPLPLDTHHHCEH</sequence>
<dbReference type="Proteomes" id="UP001632038">
    <property type="component" value="Unassembled WGS sequence"/>
</dbReference>
<evidence type="ECO:0000313" key="3">
    <source>
        <dbReference type="Proteomes" id="UP001632038"/>
    </source>
</evidence>
<dbReference type="EMBL" id="JAVIJP010000083">
    <property type="protein sequence ID" value="KAL3617285.1"/>
    <property type="molecule type" value="Genomic_DNA"/>
</dbReference>
<feature type="chain" id="PRO_5044861246" evidence="1">
    <location>
        <begin position="20"/>
        <end position="46"/>
    </location>
</feature>